<proteinExistence type="predicted"/>
<gene>
    <name evidence="1" type="ORF">EJK54_1953</name>
</gene>
<keyword evidence="2" id="KW-1185">Reference proteome</keyword>
<evidence type="ECO:0000313" key="1">
    <source>
        <dbReference type="EMBL" id="RUO17457.1"/>
    </source>
</evidence>
<name>A0ABY0BLR1_MORCA</name>
<dbReference type="RefSeq" id="WP_004463095.1">
    <property type="nucleotide sequence ID" value="NZ_JAABKV010000009.1"/>
</dbReference>
<sequence length="68" mass="7807">MGNPIKLAESLLGKQRILVTEIEGRVNDVRLVDEILQRNGYRKFFGSSSQFKGWIINSKYLLCTEYAV</sequence>
<dbReference type="EMBL" id="RYER01000004">
    <property type="protein sequence ID" value="RUO17457.1"/>
    <property type="molecule type" value="Genomic_DNA"/>
</dbReference>
<dbReference type="Proteomes" id="UP000268436">
    <property type="component" value="Unassembled WGS sequence"/>
</dbReference>
<evidence type="ECO:0000313" key="2">
    <source>
        <dbReference type="Proteomes" id="UP000268436"/>
    </source>
</evidence>
<organism evidence="1 2">
    <name type="scientific">Moraxella catarrhalis</name>
    <name type="common">Branhamella catarrhalis</name>
    <dbReference type="NCBI Taxonomy" id="480"/>
    <lineage>
        <taxon>Bacteria</taxon>
        <taxon>Pseudomonadati</taxon>
        <taxon>Pseudomonadota</taxon>
        <taxon>Gammaproteobacteria</taxon>
        <taxon>Moraxellales</taxon>
        <taxon>Moraxellaceae</taxon>
        <taxon>Moraxella</taxon>
    </lineage>
</organism>
<reference evidence="1 2" key="1">
    <citation type="submission" date="2018-12" db="EMBL/GenBank/DDBJ databases">
        <title>Persistence of Moraxella catarrhalis in Chronic Obstructive Pulmonary Disease and Regulation of the Hag/MID Adhesin.</title>
        <authorList>
            <person name="Murphy T."/>
            <person name="Zhao X."/>
            <person name="Vyas G."/>
            <person name="Aluvathingal J."/>
            <person name="Nadendla S."/>
            <person name="Tallon L."/>
            <person name="Tettelin H."/>
        </authorList>
    </citation>
    <scope>NUCLEOTIDE SEQUENCE [LARGE SCALE GENOMIC DNA]</scope>
    <source>
        <strain evidence="1 2">173P27B1</strain>
    </source>
</reference>
<protein>
    <submittedName>
        <fullName evidence="1">Uncharacterized protein</fullName>
    </submittedName>
</protein>
<accession>A0ABY0BLR1</accession>
<comment type="caution">
    <text evidence="1">The sequence shown here is derived from an EMBL/GenBank/DDBJ whole genome shotgun (WGS) entry which is preliminary data.</text>
</comment>